<dbReference type="InterPro" id="IPR008972">
    <property type="entry name" value="Cupredoxin"/>
</dbReference>
<organism evidence="3 4">
    <name type="scientific">Candidatus Tenderia electrophaga</name>
    <dbReference type="NCBI Taxonomy" id="1748243"/>
    <lineage>
        <taxon>Bacteria</taxon>
        <taxon>Pseudomonadati</taxon>
        <taxon>Pseudomonadota</taxon>
        <taxon>Gammaproteobacteria</taxon>
        <taxon>Candidatus Tenderiales</taxon>
        <taxon>Candidatus Tenderiaceae</taxon>
        <taxon>Candidatus Tenderia</taxon>
    </lineage>
</organism>
<feature type="compositionally biased region" description="Low complexity" evidence="1">
    <location>
        <begin position="10"/>
        <end position="19"/>
    </location>
</feature>
<feature type="compositionally biased region" description="Low complexity" evidence="1">
    <location>
        <begin position="25"/>
        <end position="35"/>
    </location>
</feature>
<dbReference type="InterPro" id="IPR057443">
    <property type="entry name" value="At5g54830-like"/>
</dbReference>
<gene>
    <name evidence="3" type="ORF">Tel_16525</name>
</gene>
<dbReference type="KEGG" id="tee:Tel_16525"/>
<evidence type="ECO:0000256" key="1">
    <source>
        <dbReference type="SAM" id="MobiDB-lite"/>
    </source>
</evidence>
<dbReference type="SUPFAM" id="SSF49503">
    <property type="entry name" value="Cupredoxins"/>
    <property type="match status" value="1"/>
</dbReference>
<feature type="domain" description="At5g54830-like" evidence="2">
    <location>
        <begin position="79"/>
        <end position="165"/>
    </location>
</feature>
<reference evidence="3" key="1">
    <citation type="submission" date="2015-10" db="EMBL/GenBank/DDBJ databases">
        <title>Description of Candidatus Tenderia electrophaga gen. nov, sp. nov., an Uncultivated Electroautotroph from a Biocathode Enrichment.</title>
        <authorList>
            <person name="Eddie B.J."/>
            <person name="Malanoski A.P."/>
            <person name="Wang Z."/>
            <person name="Hall R.J."/>
            <person name="Oh S.D."/>
            <person name="Heiner C."/>
            <person name="Lin B."/>
            <person name="Strycharz-Glaven S.M."/>
        </authorList>
    </citation>
    <scope>NUCLEOTIDE SEQUENCE [LARGE SCALE GENOMIC DNA]</scope>
    <source>
        <strain evidence="3">NRL1</strain>
    </source>
</reference>
<feature type="compositionally biased region" description="Basic and acidic residues" evidence="1">
    <location>
        <begin position="36"/>
        <end position="48"/>
    </location>
</feature>
<dbReference type="CDD" id="cd00920">
    <property type="entry name" value="Cupredoxin"/>
    <property type="match status" value="1"/>
</dbReference>
<sequence length="456" mass="49516">MPAEEKTNQVAPAPEVAPVTPAPTAPVAAAASEPTPAKEETPKRELKIPTDPNTFLITAAPKTREHPFHGQGLETGFEVNGKSGHEVVVTRGETYKFIVDTGVKHDFYLTTNAAGWGAGTYTDGVEGQFIYQGEVTFTPSNKTPDLLYYQCRNHKYMGGKIYVLDKGEDLAKVKAAVAGSDAAEATSRRRAAVVSESGVKQKLSYAQMVLGSGSAKRVQASGNTNAIAMLNDARSQIDAANASLDGGDLQTAMDQVNEGLRLLTAASREITSESEMAGVNYQARYDELAGSLKTYEGSYKRNIDRAAKMGEPVKSKLDEAEYKRLVDQGHALADKNDYAQAAKSLEKAQNMITAVLTDMLHAQTVTYDKKFETPKEEYEYELARLENYEELVPLAIEQKQPSQRALELIDSFVQKAAKIKSEGRDVAAKGDYKMAIMALQAATSNLQRALRMAGVN</sequence>
<evidence type="ECO:0000313" key="3">
    <source>
        <dbReference type="EMBL" id="ALP54627.1"/>
    </source>
</evidence>
<dbReference type="Pfam" id="PF25489">
    <property type="entry name" value="At5g54830"/>
    <property type="match status" value="1"/>
</dbReference>
<dbReference type="Gene3D" id="2.60.40.420">
    <property type="entry name" value="Cupredoxins - blue copper proteins"/>
    <property type="match status" value="1"/>
</dbReference>
<dbReference type="STRING" id="1748243.Tel_16525"/>
<keyword evidence="4" id="KW-1185">Reference proteome</keyword>
<accession>A0A0S2THK0</accession>
<dbReference type="EMBL" id="CP013099">
    <property type="protein sequence ID" value="ALP54627.1"/>
    <property type="molecule type" value="Genomic_DNA"/>
</dbReference>
<name>A0A0S2THK0_9GAMM</name>
<feature type="region of interest" description="Disordered" evidence="1">
    <location>
        <begin position="1"/>
        <end position="48"/>
    </location>
</feature>
<evidence type="ECO:0000313" key="4">
    <source>
        <dbReference type="Proteomes" id="UP000055136"/>
    </source>
</evidence>
<dbReference type="Proteomes" id="UP000055136">
    <property type="component" value="Chromosome"/>
</dbReference>
<dbReference type="AlphaFoldDB" id="A0A0S2THK0"/>
<protein>
    <recommendedName>
        <fullName evidence="2">At5g54830-like domain-containing protein</fullName>
    </recommendedName>
</protein>
<evidence type="ECO:0000259" key="2">
    <source>
        <dbReference type="Pfam" id="PF25489"/>
    </source>
</evidence>
<proteinExistence type="predicted"/>